<accession>A0A1R3KXN6</accession>
<dbReference type="EMBL" id="AWUE01010154">
    <property type="protein sequence ID" value="OMP11873.1"/>
    <property type="molecule type" value="Genomic_DNA"/>
</dbReference>
<dbReference type="Proteomes" id="UP000187203">
    <property type="component" value="Unassembled WGS sequence"/>
</dbReference>
<dbReference type="STRING" id="93759.A0A1R3KXN6"/>
<reference evidence="2" key="1">
    <citation type="submission" date="2013-09" db="EMBL/GenBank/DDBJ databases">
        <title>Corchorus olitorius genome sequencing.</title>
        <authorList>
            <person name="Alam M."/>
            <person name="Haque M.S."/>
            <person name="Islam M.S."/>
            <person name="Emdad E.M."/>
            <person name="Islam M.M."/>
            <person name="Ahmed B."/>
            <person name="Halim A."/>
            <person name="Hossen Q.M.M."/>
            <person name="Hossain M.Z."/>
            <person name="Ahmed R."/>
            <person name="Khan M.M."/>
            <person name="Islam R."/>
            <person name="Rashid M.M."/>
            <person name="Khan S.A."/>
            <person name="Rahman M.S."/>
            <person name="Alam M."/>
            <person name="Yahiya A.S."/>
            <person name="Khan M.S."/>
            <person name="Azam M.S."/>
            <person name="Haque T."/>
            <person name="Lashkar M.Z.H."/>
            <person name="Akhand A.I."/>
            <person name="Morshed G."/>
            <person name="Roy S."/>
            <person name="Uddin K.S."/>
            <person name="Rabeya T."/>
            <person name="Hossain A.S."/>
            <person name="Chowdhury A."/>
            <person name="Snigdha A.R."/>
            <person name="Mortoza M.S."/>
            <person name="Matin S.A."/>
            <person name="Hoque S.M.E."/>
            <person name="Islam M.K."/>
            <person name="Roy D.K."/>
            <person name="Haider R."/>
            <person name="Moosa M.M."/>
            <person name="Elias S.M."/>
            <person name="Hasan A.M."/>
            <person name="Jahan S."/>
            <person name="Shafiuddin M."/>
            <person name="Mahmood N."/>
            <person name="Shommy N.S."/>
        </authorList>
    </citation>
    <scope>NUCLEOTIDE SEQUENCE [LARGE SCALE GENOMIC DNA]</scope>
    <source>
        <strain evidence="2">cv. O-4</strain>
    </source>
</reference>
<keyword evidence="2" id="KW-1185">Reference proteome</keyword>
<protein>
    <submittedName>
        <fullName evidence="1">Uncharacterized protein</fullName>
    </submittedName>
</protein>
<gene>
    <name evidence="1" type="ORF">COLO4_03630</name>
</gene>
<dbReference type="OrthoDB" id="565040at2759"/>
<dbReference type="AlphaFoldDB" id="A0A1R3KXN6"/>
<dbReference type="PANTHER" id="PTHR35748:SF1">
    <property type="entry name" value="OS05G0358400 PROTEIN"/>
    <property type="match status" value="1"/>
</dbReference>
<evidence type="ECO:0000313" key="2">
    <source>
        <dbReference type="Proteomes" id="UP000187203"/>
    </source>
</evidence>
<evidence type="ECO:0000313" key="1">
    <source>
        <dbReference type="EMBL" id="OMP11873.1"/>
    </source>
</evidence>
<name>A0A1R3KXN6_9ROSI</name>
<sequence>MHSNSKLAATQLDVSQLDDLSDFEKLLSPSGHISICGFGSLLSEKSARSTFPNLLNFRVAKLNGFRRVFAHVAPIFFDNGIAKPETKEISSLSVEPCEGETLIVTAFEIQQSEIPAFMDRELEFRFLAVLPETLDGEPFANPGEVRTFISSIMVDITSIRFGEMISCHAVFISDTAKNLGDIAYNNFLDHTFLGDRTTTIRTYLATTGSGIMEEEPPESLKSRYGG</sequence>
<organism evidence="1 2">
    <name type="scientific">Corchorus olitorius</name>
    <dbReference type="NCBI Taxonomy" id="93759"/>
    <lineage>
        <taxon>Eukaryota</taxon>
        <taxon>Viridiplantae</taxon>
        <taxon>Streptophyta</taxon>
        <taxon>Embryophyta</taxon>
        <taxon>Tracheophyta</taxon>
        <taxon>Spermatophyta</taxon>
        <taxon>Magnoliopsida</taxon>
        <taxon>eudicotyledons</taxon>
        <taxon>Gunneridae</taxon>
        <taxon>Pentapetalae</taxon>
        <taxon>rosids</taxon>
        <taxon>malvids</taxon>
        <taxon>Malvales</taxon>
        <taxon>Malvaceae</taxon>
        <taxon>Grewioideae</taxon>
        <taxon>Apeibeae</taxon>
        <taxon>Corchorus</taxon>
    </lineage>
</organism>
<dbReference type="PANTHER" id="PTHR35748">
    <property type="entry name" value="OS05G0358400 PROTEIN"/>
    <property type="match status" value="1"/>
</dbReference>
<comment type="caution">
    <text evidence="1">The sequence shown here is derived from an EMBL/GenBank/DDBJ whole genome shotgun (WGS) entry which is preliminary data.</text>
</comment>
<proteinExistence type="predicted"/>